<dbReference type="EMBL" id="MSDW01000001">
    <property type="protein sequence ID" value="OKY78157.1"/>
    <property type="molecule type" value="Genomic_DNA"/>
</dbReference>
<sequence>MKVSLEIDAEEYRTSVEWEGNLDKKQILELIQSLKFPSMEKNSPSSSAPSTSQSINEYEKQIHKTTAHSELTKKEKLKYFIYMEFKENWFKSKEVKRRYEDYFEEIGLSTVSTYLSRMAREDFLIKKGNRSEREYKLSDEAKEKGVKEIEKKIKA</sequence>
<gene>
    <name evidence="2" type="ORF">BTN85_0642</name>
</gene>
<feature type="compositionally biased region" description="Low complexity" evidence="1">
    <location>
        <begin position="38"/>
        <end position="54"/>
    </location>
</feature>
<comment type="caution">
    <text evidence="2">The sequence shown here is derived from an EMBL/GenBank/DDBJ whole genome shotgun (WGS) entry which is preliminary data.</text>
</comment>
<feature type="region of interest" description="Disordered" evidence="1">
    <location>
        <begin position="38"/>
        <end position="60"/>
    </location>
</feature>
<protein>
    <submittedName>
        <fullName evidence="2">Uncharacterized protein</fullName>
    </submittedName>
</protein>
<accession>A0A1Q6DUZ4</accession>
<organism evidence="2 3">
    <name type="scientific">Methanohalarchaeum thermophilum</name>
    <dbReference type="NCBI Taxonomy" id="1903181"/>
    <lineage>
        <taxon>Archaea</taxon>
        <taxon>Methanobacteriati</taxon>
        <taxon>Methanobacteriota</taxon>
        <taxon>Methanonatronarchaeia</taxon>
        <taxon>Methanonatronarchaeales</taxon>
        <taxon>Methanonatronarchaeaceae</taxon>
        <taxon>Candidatus Methanohalarchaeum</taxon>
    </lineage>
</organism>
<evidence type="ECO:0000313" key="2">
    <source>
        <dbReference type="EMBL" id="OKY78157.1"/>
    </source>
</evidence>
<dbReference type="AlphaFoldDB" id="A0A1Q6DUZ4"/>
<dbReference type="Proteomes" id="UP000185744">
    <property type="component" value="Unassembled WGS sequence"/>
</dbReference>
<keyword evidence="3" id="KW-1185">Reference proteome</keyword>
<name>A0A1Q6DUZ4_METT1</name>
<evidence type="ECO:0000256" key="1">
    <source>
        <dbReference type="SAM" id="MobiDB-lite"/>
    </source>
</evidence>
<proteinExistence type="predicted"/>
<evidence type="ECO:0000313" key="3">
    <source>
        <dbReference type="Proteomes" id="UP000185744"/>
    </source>
</evidence>
<dbReference type="InParanoid" id="A0A1Q6DUZ4"/>
<reference evidence="2" key="1">
    <citation type="submission" date="2016-12" db="EMBL/GenBank/DDBJ databases">
        <title>Discovery of methanogenic haloarchaea.</title>
        <authorList>
            <person name="Sorokin D.Y."/>
            <person name="Makarova K.S."/>
            <person name="Abbas B."/>
            <person name="Ferrer M."/>
            <person name="Golyshin P.N."/>
        </authorList>
    </citation>
    <scope>NUCLEOTIDE SEQUENCE [LARGE SCALE GENOMIC DNA]</scope>
    <source>
        <strain evidence="2">HMET1</strain>
    </source>
</reference>